<dbReference type="RefSeq" id="WP_106480258.1">
    <property type="nucleotide sequence ID" value="NZ_CP032819.1"/>
</dbReference>
<dbReference type="Pfam" id="PF01513">
    <property type="entry name" value="NAD_kinase"/>
    <property type="match status" value="1"/>
</dbReference>
<dbReference type="Proteomes" id="UP000270673">
    <property type="component" value="Chromosome"/>
</dbReference>
<keyword evidence="4 6" id="KW-0520">NAD</keyword>
<dbReference type="GO" id="GO:0005737">
    <property type="term" value="C:cytoplasm"/>
    <property type="evidence" value="ECO:0007669"/>
    <property type="project" value="UniProtKB-SubCell"/>
</dbReference>
<sequence length="301" mass="34287">MCSKISKVAIYGRVIHEEFYPYFKQMLHDLNERGVCLTCYRPFYDFLKEKCDVSDVFQAFYDEDVDKDTDVLFSVGGDGTFLDSVMRVKSYGVPVLGINSGRLGFLANIAQEEISQAIRWLCAGEFDVEQRALVKFEMKDNPFAKFNYALNEISILKTERSSLLKVHAYIEGEYLTTYWSDGVIVATPTGSTAYSLSCGGPIVAFGCDNLIITPVSPHNLNMRPLILPGNVKIRLKVESRSGNFMLSADSRMQRMSDNHELFISSSDFKMNVVKMPDHSYYETLRNKLNWGEDKRNKKDRS</sequence>
<dbReference type="NCBIfam" id="NF002521">
    <property type="entry name" value="PRK01911.1"/>
    <property type="match status" value="1"/>
</dbReference>
<dbReference type="InterPro" id="IPR016064">
    <property type="entry name" value="NAD/diacylglycerol_kinase_sf"/>
</dbReference>
<evidence type="ECO:0000256" key="5">
    <source>
        <dbReference type="ARBA" id="ARBA00047925"/>
    </source>
</evidence>
<evidence type="ECO:0000256" key="1">
    <source>
        <dbReference type="ARBA" id="ARBA00022679"/>
    </source>
</evidence>
<accession>A0A3Q9IRW4</accession>
<keyword evidence="6" id="KW-0547">Nucleotide-binding</keyword>
<dbReference type="GO" id="GO:0019674">
    <property type="term" value="P:NAD+ metabolic process"/>
    <property type="evidence" value="ECO:0007669"/>
    <property type="project" value="InterPro"/>
</dbReference>
<protein>
    <recommendedName>
        <fullName evidence="6">NAD kinase</fullName>
        <ecNumber evidence="6">2.7.1.23</ecNumber>
    </recommendedName>
    <alternativeName>
        <fullName evidence="6">ATP-dependent NAD kinase</fullName>
    </alternativeName>
</protein>
<evidence type="ECO:0000256" key="2">
    <source>
        <dbReference type="ARBA" id="ARBA00022777"/>
    </source>
</evidence>
<dbReference type="Gene3D" id="3.40.50.10330">
    <property type="entry name" value="Probable inorganic polyphosphate/atp-NAD kinase, domain 1"/>
    <property type="match status" value="1"/>
</dbReference>
<feature type="binding site" evidence="6">
    <location>
        <begin position="151"/>
        <end position="152"/>
    </location>
    <ligand>
        <name>NAD(+)</name>
        <dbReference type="ChEBI" id="CHEBI:57540"/>
    </ligand>
</feature>
<organism evidence="7 8">
    <name type="scientific">Butyricimonas faecalis</name>
    <dbReference type="NCBI Taxonomy" id="2093856"/>
    <lineage>
        <taxon>Bacteria</taxon>
        <taxon>Pseudomonadati</taxon>
        <taxon>Bacteroidota</taxon>
        <taxon>Bacteroidia</taxon>
        <taxon>Bacteroidales</taxon>
        <taxon>Odoribacteraceae</taxon>
        <taxon>Butyricimonas</taxon>
    </lineage>
</organism>
<name>A0A3Q9IRW4_9BACT</name>
<dbReference type="OrthoDB" id="9774737at2"/>
<dbReference type="InterPro" id="IPR017437">
    <property type="entry name" value="ATP-NAD_kinase_PpnK-typ_C"/>
</dbReference>
<dbReference type="GO" id="GO:0046872">
    <property type="term" value="F:metal ion binding"/>
    <property type="evidence" value="ECO:0007669"/>
    <property type="project" value="UniProtKB-UniRule"/>
</dbReference>
<feature type="binding site" evidence="6">
    <location>
        <position position="181"/>
    </location>
    <ligand>
        <name>NAD(+)</name>
        <dbReference type="ChEBI" id="CHEBI:57540"/>
    </ligand>
</feature>
<dbReference type="GO" id="GO:0051287">
    <property type="term" value="F:NAD binding"/>
    <property type="evidence" value="ECO:0007669"/>
    <property type="project" value="UniProtKB-ARBA"/>
</dbReference>
<keyword evidence="2 6" id="KW-0418">Kinase</keyword>
<evidence type="ECO:0000256" key="3">
    <source>
        <dbReference type="ARBA" id="ARBA00022857"/>
    </source>
</evidence>
<dbReference type="PANTHER" id="PTHR20275:SF0">
    <property type="entry name" value="NAD KINASE"/>
    <property type="match status" value="1"/>
</dbReference>
<comment type="subcellular location">
    <subcellularLocation>
        <location evidence="6">Cytoplasm</location>
    </subcellularLocation>
</comment>
<evidence type="ECO:0000313" key="8">
    <source>
        <dbReference type="Proteomes" id="UP000270673"/>
    </source>
</evidence>
<dbReference type="Gene3D" id="2.60.200.30">
    <property type="entry name" value="Probable inorganic polyphosphate/atp-NAD kinase, domain 2"/>
    <property type="match status" value="1"/>
</dbReference>
<dbReference type="HAMAP" id="MF_00361">
    <property type="entry name" value="NAD_kinase"/>
    <property type="match status" value="1"/>
</dbReference>
<comment type="function">
    <text evidence="6">Involved in the regulation of the intracellular balance of NAD and NADP, and is a key enzyme in the biosynthesis of NADP. Catalyzes specifically the phosphorylation on 2'-hydroxyl of the adenosine moiety of NAD to yield NADP.</text>
</comment>
<comment type="caution">
    <text evidence="6">Lacks conserved residue(s) required for the propagation of feature annotation.</text>
</comment>
<dbReference type="SUPFAM" id="SSF111331">
    <property type="entry name" value="NAD kinase/diacylglycerol kinase-like"/>
    <property type="match status" value="1"/>
</dbReference>
<keyword evidence="6" id="KW-0067">ATP-binding</keyword>
<evidence type="ECO:0000256" key="6">
    <source>
        <dbReference type="HAMAP-Rule" id="MF_00361"/>
    </source>
</evidence>
<evidence type="ECO:0000313" key="7">
    <source>
        <dbReference type="EMBL" id="AZS29531.1"/>
    </source>
</evidence>
<keyword evidence="1 6" id="KW-0808">Transferase</keyword>
<dbReference type="PANTHER" id="PTHR20275">
    <property type="entry name" value="NAD KINASE"/>
    <property type="match status" value="1"/>
</dbReference>
<dbReference type="KEGG" id="buy:D8S85_08135"/>
<dbReference type="InterPro" id="IPR017438">
    <property type="entry name" value="ATP-NAD_kinase_N"/>
</dbReference>
<dbReference type="EMBL" id="CP032819">
    <property type="protein sequence ID" value="AZS29531.1"/>
    <property type="molecule type" value="Genomic_DNA"/>
</dbReference>
<keyword evidence="8" id="KW-1185">Reference proteome</keyword>
<dbReference type="InterPro" id="IPR002504">
    <property type="entry name" value="NADK"/>
</dbReference>
<comment type="similarity">
    <text evidence="6">Belongs to the NAD kinase family.</text>
</comment>
<feature type="active site" description="Proton acceptor" evidence="6">
    <location>
        <position position="78"/>
    </location>
</feature>
<dbReference type="GO" id="GO:0006741">
    <property type="term" value="P:NADP+ biosynthetic process"/>
    <property type="evidence" value="ECO:0007669"/>
    <property type="project" value="UniProtKB-UniRule"/>
</dbReference>
<dbReference type="AlphaFoldDB" id="A0A3Q9IRW4"/>
<comment type="catalytic activity">
    <reaction evidence="5 6">
        <text>NAD(+) + ATP = ADP + NADP(+) + H(+)</text>
        <dbReference type="Rhea" id="RHEA:18629"/>
        <dbReference type="ChEBI" id="CHEBI:15378"/>
        <dbReference type="ChEBI" id="CHEBI:30616"/>
        <dbReference type="ChEBI" id="CHEBI:57540"/>
        <dbReference type="ChEBI" id="CHEBI:58349"/>
        <dbReference type="ChEBI" id="CHEBI:456216"/>
        <dbReference type="EC" id="2.7.1.23"/>
    </reaction>
</comment>
<proteinExistence type="inferred from homology"/>
<reference evidence="7 8" key="1">
    <citation type="submission" date="2018-10" db="EMBL/GenBank/DDBJ databases">
        <title>Butyricimonas faecalis sp. nov., isolated from human faeces and emended description of the genus Butyricimonas.</title>
        <authorList>
            <person name="Le Roy T."/>
            <person name="Van der Smissen P."/>
            <person name="Paquot A."/>
            <person name="Delzenne N."/>
            <person name="Muccioli G."/>
            <person name="Collet J.-F."/>
            <person name="Cani P.D."/>
        </authorList>
    </citation>
    <scope>NUCLEOTIDE SEQUENCE [LARGE SCALE GENOMIC DNA]</scope>
    <source>
        <strain evidence="7 8">H184</strain>
    </source>
</reference>
<dbReference type="Pfam" id="PF20143">
    <property type="entry name" value="NAD_kinase_C"/>
    <property type="match status" value="1"/>
</dbReference>
<gene>
    <name evidence="6" type="primary">nadK</name>
    <name evidence="7" type="ORF">D8S85_08135</name>
</gene>
<dbReference type="GO" id="GO:0003951">
    <property type="term" value="F:NAD+ kinase activity"/>
    <property type="evidence" value="ECO:0007669"/>
    <property type="project" value="UniProtKB-UniRule"/>
</dbReference>
<feature type="binding site" evidence="6">
    <location>
        <begin position="192"/>
        <end position="197"/>
    </location>
    <ligand>
        <name>NAD(+)</name>
        <dbReference type="ChEBI" id="CHEBI:57540"/>
    </ligand>
</feature>
<dbReference type="GO" id="GO:0005524">
    <property type="term" value="F:ATP binding"/>
    <property type="evidence" value="ECO:0007669"/>
    <property type="project" value="UniProtKB-KW"/>
</dbReference>
<feature type="binding site" evidence="6">
    <location>
        <begin position="78"/>
        <end position="79"/>
    </location>
    <ligand>
        <name>NAD(+)</name>
        <dbReference type="ChEBI" id="CHEBI:57540"/>
    </ligand>
</feature>
<keyword evidence="6" id="KW-0963">Cytoplasm</keyword>
<dbReference type="EC" id="2.7.1.23" evidence="6"/>
<evidence type="ECO:0000256" key="4">
    <source>
        <dbReference type="ARBA" id="ARBA00023027"/>
    </source>
</evidence>
<keyword evidence="3 6" id="KW-0521">NADP</keyword>
<comment type="cofactor">
    <cofactor evidence="6">
        <name>a divalent metal cation</name>
        <dbReference type="ChEBI" id="CHEBI:60240"/>
    </cofactor>
</comment>